<dbReference type="Proteomes" id="UP000271162">
    <property type="component" value="Unassembled WGS sequence"/>
</dbReference>
<dbReference type="Pfam" id="PF00135">
    <property type="entry name" value="COesterase"/>
    <property type="match status" value="1"/>
</dbReference>
<dbReference type="PANTHER" id="PTHR45237">
    <property type="entry name" value="POSSIBLE PARA-NITROBENZYL ESTERASE"/>
    <property type="match status" value="1"/>
</dbReference>
<dbReference type="SUPFAM" id="SSF53474">
    <property type="entry name" value="alpha/beta-Hydrolases"/>
    <property type="match status" value="1"/>
</dbReference>
<sequence length="140" mass="15415">MPRAVLVGLLLLVQMTPPSDEDPMVKTIHSDLRGLYMDVEGNRVSAFLGVPFAMPPTGSRRFAKPTPITEYQAVVSELYNVYAPRDLRQLGPCNCVSDLRLPTYLEAPCAVSRLDDASHSEPPSLHTSLCDANRMFVLLA</sequence>
<dbReference type="AlphaFoldDB" id="A0A0N4YFH4"/>
<dbReference type="PANTHER" id="PTHR45237:SF2">
    <property type="entry name" value="POSSIBLE PARA-NITROBENZYL ESTERASE"/>
    <property type="match status" value="1"/>
</dbReference>
<dbReference type="InterPro" id="IPR002018">
    <property type="entry name" value="CarbesteraseB"/>
</dbReference>
<keyword evidence="4" id="KW-1185">Reference proteome</keyword>
<evidence type="ECO:0000313" key="3">
    <source>
        <dbReference type="EMBL" id="VDL79103.1"/>
    </source>
</evidence>
<gene>
    <name evidence="3" type="ORF">NBR_LOCUS15509</name>
</gene>
<keyword evidence="1" id="KW-0732">Signal</keyword>
<feature type="domain" description="Carboxylesterase type B" evidence="2">
    <location>
        <begin position="22"/>
        <end position="75"/>
    </location>
</feature>
<evidence type="ECO:0000256" key="1">
    <source>
        <dbReference type="SAM" id="SignalP"/>
    </source>
</evidence>
<dbReference type="InterPro" id="IPR029058">
    <property type="entry name" value="AB_hydrolase_fold"/>
</dbReference>
<reference evidence="5" key="1">
    <citation type="submission" date="2017-02" db="UniProtKB">
        <authorList>
            <consortium name="WormBaseParasite"/>
        </authorList>
    </citation>
    <scope>IDENTIFICATION</scope>
</reference>
<reference evidence="3 4" key="2">
    <citation type="submission" date="2018-11" db="EMBL/GenBank/DDBJ databases">
        <authorList>
            <consortium name="Pathogen Informatics"/>
        </authorList>
    </citation>
    <scope>NUCLEOTIDE SEQUENCE [LARGE SCALE GENOMIC DNA]</scope>
</reference>
<dbReference type="WBParaSite" id="NBR_0001550801-mRNA-1">
    <property type="protein sequence ID" value="NBR_0001550801-mRNA-1"/>
    <property type="gene ID" value="NBR_0001550801"/>
</dbReference>
<protein>
    <submittedName>
        <fullName evidence="5">COesterase domain-containing protein</fullName>
    </submittedName>
</protein>
<accession>A0A0N4YFH4</accession>
<feature type="signal peptide" evidence="1">
    <location>
        <begin position="1"/>
        <end position="21"/>
    </location>
</feature>
<dbReference type="Gene3D" id="3.40.50.1820">
    <property type="entry name" value="alpha/beta hydrolase"/>
    <property type="match status" value="1"/>
</dbReference>
<dbReference type="STRING" id="27835.A0A0N4YFH4"/>
<organism evidence="5">
    <name type="scientific">Nippostrongylus brasiliensis</name>
    <name type="common">Rat hookworm</name>
    <dbReference type="NCBI Taxonomy" id="27835"/>
    <lineage>
        <taxon>Eukaryota</taxon>
        <taxon>Metazoa</taxon>
        <taxon>Ecdysozoa</taxon>
        <taxon>Nematoda</taxon>
        <taxon>Chromadorea</taxon>
        <taxon>Rhabditida</taxon>
        <taxon>Rhabditina</taxon>
        <taxon>Rhabditomorpha</taxon>
        <taxon>Strongyloidea</taxon>
        <taxon>Heligmosomidae</taxon>
        <taxon>Nippostrongylus</taxon>
    </lineage>
</organism>
<evidence type="ECO:0000313" key="4">
    <source>
        <dbReference type="Proteomes" id="UP000271162"/>
    </source>
</evidence>
<evidence type="ECO:0000259" key="2">
    <source>
        <dbReference type="Pfam" id="PF00135"/>
    </source>
</evidence>
<name>A0A0N4YFH4_NIPBR</name>
<dbReference type="EMBL" id="UYSL01021766">
    <property type="protein sequence ID" value="VDL79103.1"/>
    <property type="molecule type" value="Genomic_DNA"/>
</dbReference>
<proteinExistence type="predicted"/>
<feature type="chain" id="PRO_5043125609" evidence="1">
    <location>
        <begin position="22"/>
        <end position="140"/>
    </location>
</feature>
<evidence type="ECO:0000313" key="5">
    <source>
        <dbReference type="WBParaSite" id="NBR_0001550801-mRNA-1"/>
    </source>
</evidence>